<keyword evidence="3 7" id="KW-0576">Peroxisome</keyword>
<dbReference type="GO" id="GO:0005778">
    <property type="term" value="C:peroxisomal membrane"/>
    <property type="evidence" value="ECO:0007669"/>
    <property type="project" value="UniProtKB-SubCell"/>
</dbReference>
<dbReference type="InterPro" id="IPR025655">
    <property type="entry name" value="PEX14"/>
</dbReference>
<feature type="compositionally biased region" description="Low complexity" evidence="8">
    <location>
        <begin position="160"/>
        <end position="177"/>
    </location>
</feature>
<evidence type="ECO:0000256" key="1">
    <source>
        <dbReference type="ARBA" id="ARBA00005443"/>
    </source>
</evidence>
<keyword evidence="11" id="KW-1185">Reference proteome</keyword>
<dbReference type="InterPro" id="IPR006785">
    <property type="entry name" value="Pex14_N"/>
</dbReference>
<comment type="function">
    <text evidence="7">Component of the PEX13-PEX14 docking complex, a translocon channel that specifically mediates the import of peroxisomal cargo proteins bound to PEX5 receptor. The PEX13-PEX14 docking complex forms a large import pore which can be opened to a diameter of about 9 nm. Mechanistically, PEX5 receptor along with cargo proteins associates with the PEX14 subunit of the PEX13-PEX14 docking complex in the cytosol, leading to the insertion of the receptor into the organelle membrane with the concomitant translocation of the cargo into the peroxisome matrix.</text>
</comment>
<evidence type="ECO:0000259" key="9">
    <source>
        <dbReference type="Pfam" id="PF04695"/>
    </source>
</evidence>
<sequence length="419" mass="45880">MSDSDSRPGKPSVPSWQRAQPQEDEPAAEASSATATETKTETETEGETMPEADVTTVATADAPVDDPFEAPVDATADVPEEDRLEVARRFLDDEAVRDAPRDKKVAFLKSKDIDDAGIQTLLGDKPTTTPSEVRLQTSSLRRRKLIPCQDDSQREVVVAQPPSQSTSTQTSTPTTLSQLQADRAPIVTYPEFLAKPAAPPPLVTTSRLLNTLYGVAGLSTLIYGTGQYVLRPMVDAQTEARTDFHETTVRNLDALVSKLEKTVSVVPPPKKQVTAIAASVDGESEAEDPTEMFHRDMGTQTSPPPVFNPTTASKETEKDTESTTKLQADRLIGLTKTLSGLKDEFRSESESMDDIKTLVDVLRDDLDSLTYTGQSTGTFDVYGRTRKPEPEDEIRKVRDNIRRVKGVLLSTRNFPTKAR</sequence>
<evidence type="ECO:0000256" key="4">
    <source>
        <dbReference type="ARBA" id="ARBA00029502"/>
    </source>
</evidence>
<dbReference type="GO" id="GO:0016560">
    <property type="term" value="P:protein import into peroxisome matrix, docking"/>
    <property type="evidence" value="ECO:0007669"/>
    <property type="project" value="UniProtKB-UniRule"/>
</dbReference>
<comment type="subcellular location">
    <subcellularLocation>
        <location evidence="6 7">Peroxisome membrane</location>
    </subcellularLocation>
</comment>
<keyword evidence="7" id="KW-0813">Transport</keyword>
<accession>A0A9P9J4L7</accession>
<dbReference type="PANTHER" id="PTHR23058">
    <property type="entry name" value="PEROXISOMAL MEMBRANE PROTEIN PEX14"/>
    <property type="match status" value="1"/>
</dbReference>
<organism evidence="10 11">
    <name type="scientific">Dactylonectria estremocensis</name>
    <dbReference type="NCBI Taxonomy" id="1079267"/>
    <lineage>
        <taxon>Eukaryota</taxon>
        <taxon>Fungi</taxon>
        <taxon>Dikarya</taxon>
        <taxon>Ascomycota</taxon>
        <taxon>Pezizomycotina</taxon>
        <taxon>Sordariomycetes</taxon>
        <taxon>Hypocreomycetidae</taxon>
        <taxon>Hypocreales</taxon>
        <taxon>Nectriaceae</taxon>
        <taxon>Dactylonectria</taxon>
    </lineage>
</organism>
<dbReference type="GO" id="GO:1990429">
    <property type="term" value="C:peroxisomal importomer complex"/>
    <property type="evidence" value="ECO:0007669"/>
    <property type="project" value="TreeGrafter"/>
</dbReference>
<dbReference type="OrthoDB" id="441517at2759"/>
<keyword evidence="2" id="KW-0811">Translocation</keyword>
<comment type="similarity">
    <text evidence="1 7">Belongs to the peroxin-14 family.</text>
</comment>
<feature type="region of interest" description="Disordered" evidence="8">
    <location>
        <begin position="156"/>
        <end position="177"/>
    </location>
</feature>
<dbReference type="EMBL" id="JAGMUU010000006">
    <property type="protein sequence ID" value="KAH7149764.1"/>
    <property type="molecule type" value="Genomic_DNA"/>
</dbReference>
<evidence type="ECO:0000313" key="11">
    <source>
        <dbReference type="Proteomes" id="UP000717696"/>
    </source>
</evidence>
<proteinExistence type="inferred from homology"/>
<feature type="region of interest" description="Disordered" evidence="8">
    <location>
        <begin position="296"/>
        <end position="325"/>
    </location>
</feature>
<feature type="domain" description="Peroxisome membrane anchor protein Pex14p N-terminal" evidence="9">
    <location>
        <begin position="80"/>
        <end position="123"/>
    </location>
</feature>
<comment type="caution">
    <text evidence="10">The sequence shown here is derived from an EMBL/GenBank/DDBJ whole genome shotgun (WGS) entry which is preliminary data.</text>
</comment>
<feature type="compositionally biased region" description="Low complexity" evidence="8">
    <location>
        <begin position="28"/>
        <end position="37"/>
    </location>
</feature>
<evidence type="ECO:0000256" key="6">
    <source>
        <dbReference type="ARBA" id="ARBA00046271"/>
    </source>
</evidence>
<reference evidence="10" key="1">
    <citation type="journal article" date="2021" name="Nat. Commun.">
        <title>Genetic determinants of endophytism in the Arabidopsis root mycobiome.</title>
        <authorList>
            <person name="Mesny F."/>
            <person name="Miyauchi S."/>
            <person name="Thiergart T."/>
            <person name="Pickel B."/>
            <person name="Atanasova L."/>
            <person name="Karlsson M."/>
            <person name="Huettel B."/>
            <person name="Barry K.W."/>
            <person name="Haridas S."/>
            <person name="Chen C."/>
            <person name="Bauer D."/>
            <person name="Andreopoulos W."/>
            <person name="Pangilinan J."/>
            <person name="LaButti K."/>
            <person name="Riley R."/>
            <person name="Lipzen A."/>
            <person name="Clum A."/>
            <person name="Drula E."/>
            <person name="Henrissat B."/>
            <person name="Kohler A."/>
            <person name="Grigoriev I.V."/>
            <person name="Martin F.M."/>
            <person name="Hacquard S."/>
        </authorList>
    </citation>
    <scope>NUCLEOTIDE SEQUENCE</scope>
    <source>
        <strain evidence="10">MPI-CAGE-AT-0021</strain>
    </source>
</reference>
<evidence type="ECO:0000256" key="3">
    <source>
        <dbReference type="ARBA" id="ARBA00023140"/>
    </source>
</evidence>
<evidence type="ECO:0000256" key="2">
    <source>
        <dbReference type="ARBA" id="ARBA00023010"/>
    </source>
</evidence>
<dbReference type="AlphaFoldDB" id="A0A9P9J4L7"/>
<name>A0A9P9J4L7_9HYPO</name>
<gene>
    <name evidence="10" type="ORF">B0J13DRAFT_274437</name>
</gene>
<dbReference type="Gene3D" id="1.10.10.10">
    <property type="entry name" value="Winged helix-like DNA-binding domain superfamily/Winged helix DNA-binding domain"/>
    <property type="match status" value="1"/>
</dbReference>
<dbReference type="Proteomes" id="UP000717696">
    <property type="component" value="Unassembled WGS sequence"/>
</dbReference>
<dbReference type="Pfam" id="PF04695">
    <property type="entry name" value="Pex14_N"/>
    <property type="match status" value="1"/>
</dbReference>
<keyword evidence="7" id="KW-0472">Membrane</keyword>
<evidence type="ECO:0000313" key="10">
    <source>
        <dbReference type="EMBL" id="KAH7149764.1"/>
    </source>
</evidence>
<evidence type="ECO:0000256" key="5">
    <source>
        <dbReference type="ARBA" id="ARBA00029691"/>
    </source>
</evidence>
<evidence type="ECO:0000256" key="8">
    <source>
        <dbReference type="SAM" id="MobiDB-lite"/>
    </source>
</evidence>
<keyword evidence="7" id="KW-0653">Protein transport</keyword>
<feature type="region of interest" description="Disordered" evidence="8">
    <location>
        <begin position="1"/>
        <end position="80"/>
    </location>
</feature>
<dbReference type="InterPro" id="IPR036388">
    <property type="entry name" value="WH-like_DNA-bd_sf"/>
</dbReference>
<dbReference type="GO" id="GO:0005102">
    <property type="term" value="F:signaling receptor binding"/>
    <property type="evidence" value="ECO:0007669"/>
    <property type="project" value="TreeGrafter"/>
</dbReference>
<protein>
    <recommendedName>
        <fullName evidence="4 7">Peroxisomal membrane protein PEX14</fullName>
    </recommendedName>
    <alternativeName>
        <fullName evidence="5 7">Peroxin-14</fullName>
    </alternativeName>
</protein>
<dbReference type="PANTHER" id="PTHR23058:SF5">
    <property type="entry name" value="PEROXISOMAL MEMBRANE PROTEIN PEX14"/>
    <property type="match status" value="1"/>
</dbReference>
<evidence type="ECO:0000256" key="7">
    <source>
        <dbReference type="RuleBase" id="RU367032"/>
    </source>
</evidence>
<feature type="compositionally biased region" description="Low complexity" evidence="8">
    <location>
        <begin position="51"/>
        <end position="62"/>
    </location>
</feature>